<dbReference type="AlphaFoldDB" id="A0A1D8NAN6"/>
<dbReference type="RefSeq" id="XP_068138409.1">
    <property type="nucleotide sequence ID" value="XM_068282308.1"/>
</dbReference>
<name>A0A1D8NAN6_YARLL</name>
<dbReference type="EMBL" id="CP017555">
    <property type="protein sequence ID" value="AOW02692.1"/>
    <property type="molecule type" value="Genomic_DNA"/>
</dbReference>
<accession>A0A1D8NAN6</accession>
<gene>
    <name evidence="1" type="ORF">YALI1_C15947g</name>
</gene>
<evidence type="ECO:0000313" key="1">
    <source>
        <dbReference type="EMBL" id="AOW02692.1"/>
    </source>
</evidence>
<reference evidence="1 2" key="1">
    <citation type="journal article" date="2016" name="PLoS ONE">
        <title>Sequence Assembly of Yarrowia lipolytica Strain W29/CLIB89 Shows Transposable Element Diversity.</title>
        <authorList>
            <person name="Magnan C."/>
            <person name="Yu J."/>
            <person name="Chang I."/>
            <person name="Jahn E."/>
            <person name="Kanomata Y."/>
            <person name="Wu J."/>
            <person name="Zeller M."/>
            <person name="Oakes M."/>
            <person name="Baldi P."/>
            <person name="Sandmeyer S."/>
        </authorList>
    </citation>
    <scope>NUCLEOTIDE SEQUENCE [LARGE SCALE GENOMIC DNA]</scope>
    <source>
        <strain evidence="2">CLIB89(W29)</strain>
    </source>
</reference>
<organism evidence="1 2">
    <name type="scientific">Yarrowia lipolytica</name>
    <name type="common">Candida lipolytica</name>
    <dbReference type="NCBI Taxonomy" id="4952"/>
    <lineage>
        <taxon>Eukaryota</taxon>
        <taxon>Fungi</taxon>
        <taxon>Dikarya</taxon>
        <taxon>Ascomycota</taxon>
        <taxon>Saccharomycotina</taxon>
        <taxon>Dipodascomycetes</taxon>
        <taxon>Dipodascales</taxon>
        <taxon>Dipodascales incertae sedis</taxon>
        <taxon>Yarrowia</taxon>
    </lineage>
</organism>
<dbReference type="GeneID" id="94582944"/>
<sequence length="66" mass="7582">MATVLNLVRHLTQTPQATTPPRSGQYQHKLQFETGKLFAGVNLRHRHLYRPASSRQLVDDLLQPTF</sequence>
<protein>
    <submittedName>
        <fullName evidence="1">Uncharacterized protein</fullName>
    </submittedName>
</protein>
<dbReference type="VEuPathDB" id="FungiDB:YALI1_C15947g"/>
<dbReference type="Proteomes" id="UP000182444">
    <property type="component" value="Chromosome 1C"/>
</dbReference>
<evidence type="ECO:0000313" key="2">
    <source>
        <dbReference type="Proteomes" id="UP000182444"/>
    </source>
</evidence>
<proteinExistence type="predicted"/>